<proteinExistence type="predicted"/>
<comment type="caution">
    <text evidence="1">The sequence shown here is derived from an EMBL/GenBank/DDBJ whole genome shotgun (WGS) entry which is preliminary data.</text>
</comment>
<name>A0A846WRJ2_9ACTN</name>
<dbReference type="AlphaFoldDB" id="A0A846WRJ2"/>
<protein>
    <submittedName>
        <fullName evidence="1">Uncharacterized protein</fullName>
    </submittedName>
</protein>
<sequence>MTDDDATSVARVRGLLTEVGDVVGGDADSVVVRVGRTRASIRAVDIAENLEVLSVTQLIAVNLPNTPELRDDVETHDAKLSFGSLRRSDPEGVTTDVLLYYTFPIGGLADMALLTMLHLVLVTGADVAGHLVGGAIS</sequence>
<dbReference type="RefSeq" id="WP_006371469.1">
    <property type="nucleotide sequence ID" value="NZ_CP073075.1"/>
</dbReference>
<dbReference type="GeneID" id="90159958"/>
<evidence type="ECO:0000313" key="2">
    <source>
        <dbReference type="Proteomes" id="UP000563898"/>
    </source>
</evidence>
<accession>A0A846WRJ2</accession>
<dbReference type="EMBL" id="JAAXPC010000011">
    <property type="protein sequence ID" value="NKY03596.1"/>
    <property type="molecule type" value="Genomic_DNA"/>
</dbReference>
<dbReference type="Proteomes" id="UP000563898">
    <property type="component" value="Unassembled WGS sequence"/>
</dbReference>
<organism evidence="1 2">
    <name type="scientific">Gordonia polyisoprenivorans</name>
    <dbReference type="NCBI Taxonomy" id="84595"/>
    <lineage>
        <taxon>Bacteria</taxon>
        <taxon>Bacillati</taxon>
        <taxon>Actinomycetota</taxon>
        <taxon>Actinomycetes</taxon>
        <taxon>Mycobacteriales</taxon>
        <taxon>Gordoniaceae</taxon>
        <taxon>Gordonia</taxon>
    </lineage>
</organism>
<gene>
    <name evidence="1" type="ORF">HGA05_18675</name>
</gene>
<dbReference type="OMA" id="CVLAWDR"/>
<evidence type="ECO:0000313" key="1">
    <source>
        <dbReference type="EMBL" id="NKY03596.1"/>
    </source>
</evidence>
<reference evidence="1 2" key="1">
    <citation type="submission" date="2020-04" db="EMBL/GenBank/DDBJ databases">
        <title>MicrobeNet Type strains.</title>
        <authorList>
            <person name="Nicholson A.C."/>
        </authorList>
    </citation>
    <scope>NUCLEOTIDE SEQUENCE [LARGE SCALE GENOMIC DNA]</scope>
    <source>
        <strain evidence="1 2">ATCC BAA-14</strain>
    </source>
</reference>